<evidence type="ECO:0000256" key="6">
    <source>
        <dbReference type="ARBA" id="ARBA00023136"/>
    </source>
</evidence>
<keyword evidence="4" id="KW-0677">Repeat</keyword>
<feature type="disulfide bond" evidence="8">
    <location>
        <begin position="282"/>
        <end position="300"/>
    </location>
</feature>
<organism evidence="10 11">
    <name type="scientific">Mytilus coruscus</name>
    <name type="common">Sea mussel</name>
    <dbReference type="NCBI Taxonomy" id="42192"/>
    <lineage>
        <taxon>Eukaryota</taxon>
        <taxon>Metazoa</taxon>
        <taxon>Spiralia</taxon>
        <taxon>Lophotrochozoa</taxon>
        <taxon>Mollusca</taxon>
        <taxon>Bivalvia</taxon>
        <taxon>Autobranchia</taxon>
        <taxon>Pteriomorphia</taxon>
        <taxon>Mytilida</taxon>
        <taxon>Mytiloidea</taxon>
        <taxon>Mytilidae</taxon>
        <taxon>Mytilinae</taxon>
        <taxon>Mytilus</taxon>
    </lineage>
</organism>
<protein>
    <recommendedName>
        <fullName evidence="12">LRP2</fullName>
    </recommendedName>
</protein>
<feature type="compositionally biased region" description="Low complexity" evidence="9">
    <location>
        <begin position="386"/>
        <end position="447"/>
    </location>
</feature>
<evidence type="ECO:0008006" key="12">
    <source>
        <dbReference type="Google" id="ProtNLM"/>
    </source>
</evidence>
<keyword evidence="11" id="KW-1185">Reference proteome</keyword>
<evidence type="ECO:0000313" key="10">
    <source>
        <dbReference type="EMBL" id="CAC5388447.1"/>
    </source>
</evidence>
<evidence type="ECO:0000313" key="11">
    <source>
        <dbReference type="Proteomes" id="UP000507470"/>
    </source>
</evidence>
<dbReference type="Proteomes" id="UP000507470">
    <property type="component" value="Unassembled WGS sequence"/>
</dbReference>
<feature type="disulfide bond" evidence="8">
    <location>
        <begin position="124"/>
        <end position="139"/>
    </location>
</feature>
<evidence type="ECO:0000256" key="3">
    <source>
        <dbReference type="ARBA" id="ARBA00022692"/>
    </source>
</evidence>
<dbReference type="Gene3D" id="4.10.400.10">
    <property type="entry name" value="Low-density Lipoprotein Receptor"/>
    <property type="match status" value="5"/>
</dbReference>
<feature type="region of interest" description="Disordered" evidence="9">
    <location>
        <begin position="386"/>
        <end position="453"/>
    </location>
</feature>
<evidence type="ECO:0000256" key="8">
    <source>
        <dbReference type="PROSITE-ProRule" id="PRU00124"/>
    </source>
</evidence>
<dbReference type="PROSITE" id="PS01209">
    <property type="entry name" value="LDLRA_1"/>
    <property type="match status" value="3"/>
</dbReference>
<dbReference type="PANTHER" id="PTHR24270">
    <property type="entry name" value="LOW-DENSITY LIPOPROTEIN RECEPTOR-RELATED"/>
    <property type="match status" value="1"/>
</dbReference>
<feature type="disulfide bond" evidence="8">
    <location>
        <begin position="319"/>
        <end position="337"/>
    </location>
</feature>
<dbReference type="GO" id="GO:0005886">
    <property type="term" value="C:plasma membrane"/>
    <property type="evidence" value="ECO:0007669"/>
    <property type="project" value="TreeGrafter"/>
</dbReference>
<feature type="region of interest" description="Disordered" evidence="9">
    <location>
        <begin position="358"/>
        <end position="377"/>
    </location>
</feature>
<dbReference type="SMART" id="SM00192">
    <property type="entry name" value="LDLa"/>
    <property type="match status" value="6"/>
</dbReference>
<evidence type="ECO:0000256" key="4">
    <source>
        <dbReference type="ARBA" id="ARBA00022737"/>
    </source>
</evidence>
<keyword evidence="6" id="KW-0472">Membrane</keyword>
<feature type="disulfide bond" evidence="8">
    <location>
        <begin position="258"/>
        <end position="273"/>
    </location>
</feature>
<keyword evidence="5" id="KW-1133">Transmembrane helix</keyword>
<dbReference type="InterPro" id="IPR050685">
    <property type="entry name" value="LDLR"/>
</dbReference>
<dbReference type="OrthoDB" id="10070867at2759"/>
<feature type="disulfide bond" evidence="8">
    <location>
        <begin position="150"/>
        <end position="168"/>
    </location>
</feature>
<evidence type="ECO:0000256" key="5">
    <source>
        <dbReference type="ARBA" id="ARBA00022989"/>
    </source>
</evidence>
<dbReference type="Gene3D" id="2.40.128.620">
    <property type="match status" value="1"/>
</dbReference>
<feature type="disulfide bond" evidence="8">
    <location>
        <begin position="217"/>
        <end position="232"/>
    </location>
</feature>
<accession>A0A6J8C1I0</accession>
<dbReference type="InterPro" id="IPR036055">
    <property type="entry name" value="LDL_receptor-like_sf"/>
</dbReference>
<keyword evidence="3" id="KW-0812">Transmembrane</keyword>
<feature type="disulfide bond" evidence="8">
    <location>
        <begin position="162"/>
        <end position="177"/>
    </location>
</feature>
<dbReference type="GO" id="GO:0012505">
    <property type="term" value="C:endomembrane system"/>
    <property type="evidence" value="ECO:0007669"/>
    <property type="project" value="UniProtKB-SubCell"/>
</dbReference>
<feature type="disulfide bond" evidence="8">
    <location>
        <begin position="112"/>
        <end position="130"/>
    </location>
</feature>
<dbReference type="Pfam" id="PF00057">
    <property type="entry name" value="Ldl_recept_a"/>
    <property type="match status" value="4"/>
</dbReference>
<evidence type="ECO:0000256" key="9">
    <source>
        <dbReference type="SAM" id="MobiDB-lite"/>
    </source>
</evidence>
<gene>
    <name evidence="10" type="ORF">MCOR_23710</name>
</gene>
<evidence type="ECO:0000256" key="7">
    <source>
        <dbReference type="ARBA" id="ARBA00023157"/>
    </source>
</evidence>
<name>A0A6J8C1I0_MYTCO</name>
<dbReference type="CDD" id="cd00112">
    <property type="entry name" value="LDLa"/>
    <property type="match status" value="4"/>
</dbReference>
<dbReference type="PANTHER" id="PTHR24270:SF62">
    <property type="entry name" value="LOW-DENSITY LIPOPROTEIN RECEPTOR-RELATED PROTEIN 2"/>
    <property type="match status" value="1"/>
</dbReference>
<evidence type="ECO:0000256" key="1">
    <source>
        <dbReference type="ARBA" id="ARBA00004167"/>
    </source>
</evidence>
<feature type="disulfide bond" evidence="8">
    <location>
        <begin position="312"/>
        <end position="324"/>
    </location>
</feature>
<dbReference type="InterPro" id="IPR002172">
    <property type="entry name" value="LDrepeatLR_classA_rpt"/>
</dbReference>
<sequence>MVLNISEGIIRITKKRIDRIIKCISCISNRLPDKRVISVIGQLISTQGVLGTTVRLRTWYAYDCVQDITSWDAPVWVTSEAEVALEFGSSNIERLNADGALFSACEEDTIACYDGVCIPVSYLCDGVADCTTGEDENGCVAPEPCSEFTCMDQTCIQYYQYCDGIIDCPWGDDEAICGTGINILFKHLELAHEICVCPPGQFTCLLDDACVPASKVCDEIAECKAAEDEYFCISGDGCDGQTGTFACDGACHPLYTKCDGIVDCGTGDDEQGCTGCNANFQCNDGSCISFLRECDGIIDCPSGEDEGRQCQCPSGRFRCIGGKCIDDAVRCNGNPDCPAQDDEKEAACALTTQPITTTEATTTQPTTTQPTTTLPTTEATTTKLTTEATTTQSTTVQMTTTQPTTEVTTTLPTTVATTTQPTTVQRTTTQQTTEQMTTTQMTTTQTTIQPRGT</sequence>
<dbReference type="GO" id="GO:0016192">
    <property type="term" value="P:vesicle-mediated transport"/>
    <property type="evidence" value="ECO:0007669"/>
    <property type="project" value="UniProtKB-ARBA"/>
</dbReference>
<evidence type="ECO:0000256" key="2">
    <source>
        <dbReference type="ARBA" id="ARBA00004308"/>
    </source>
</evidence>
<reference evidence="10 11" key="1">
    <citation type="submission" date="2020-06" db="EMBL/GenBank/DDBJ databases">
        <authorList>
            <person name="Li R."/>
            <person name="Bekaert M."/>
        </authorList>
    </citation>
    <scope>NUCLEOTIDE SEQUENCE [LARGE SCALE GENOMIC DNA]</scope>
    <source>
        <strain evidence="11">wild</strain>
    </source>
</reference>
<dbReference type="InterPro" id="IPR023415">
    <property type="entry name" value="LDLR_class-A_CS"/>
</dbReference>
<comment type="subcellular location">
    <subcellularLocation>
        <location evidence="2">Endomembrane system</location>
    </subcellularLocation>
    <subcellularLocation>
        <location evidence="1">Membrane</location>
        <topology evidence="1">Single-pass membrane protein</topology>
    </subcellularLocation>
</comment>
<keyword evidence="7 8" id="KW-1015">Disulfide bond</keyword>
<comment type="caution">
    <text evidence="8">Lacks conserved residue(s) required for the propagation of feature annotation.</text>
</comment>
<dbReference type="PRINTS" id="PR00261">
    <property type="entry name" value="LDLRECEPTOR"/>
</dbReference>
<feature type="disulfide bond" evidence="8">
    <location>
        <begin position="105"/>
        <end position="117"/>
    </location>
</feature>
<dbReference type="PROSITE" id="PS50068">
    <property type="entry name" value="LDLRA_2"/>
    <property type="match status" value="6"/>
</dbReference>
<dbReference type="AlphaFoldDB" id="A0A6J8C1I0"/>
<proteinExistence type="predicted"/>
<dbReference type="SUPFAM" id="SSF57424">
    <property type="entry name" value="LDL receptor-like module"/>
    <property type="match status" value="6"/>
</dbReference>
<dbReference type="EMBL" id="CACVKT020004162">
    <property type="protein sequence ID" value="CAC5388447.1"/>
    <property type="molecule type" value="Genomic_DNA"/>
</dbReference>